<accession>A0ABM1PHT8</accession>
<evidence type="ECO:0000256" key="1">
    <source>
        <dbReference type="ARBA" id="ARBA00004123"/>
    </source>
</evidence>
<keyword evidence="2" id="KW-0539">Nucleus</keyword>
<dbReference type="RefSeq" id="XP_017866774.1">
    <property type="nucleotide sequence ID" value="XM_018011285.1"/>
</dbReference>
<name>A0ABM1PHT8_DROAR</name>
<organism evidence="5 6">
    <name type="scientific">Drosophila arizonae</name>
    <name type="common">Fruit fly</name>
    <dbReference type="NCBI Taxonomy" id="7263"/>
    <lineage>
        <taxon>Eukaryota</taxon>
        <taxon>Metazoa</taxon>
        <taxon>Ecdysozoa</taxon>
        <taxon>Arthropoda</taxon>
        <taxon>Hexapoda</taxon>
        <taxon>Insecta</taxon>
        <taxon>Pterygota</taxon>
        <taxon>Neoptera</taxon>
        <taxon>Endopterygota</taxon>
        <taxon>Diptera</taxon>
        <taxon>Brachycera</taxon>
        <taxon>Muscomorpha</taxon>
        <taxon>Ephydroidea</taxon>
        <taxon>Drosophilidae</taxon>
        <taxon>Drosophila</taxon>
    </lineage>
</organism>
<feature type="region of interest" description="Disordered" evidence="3">
    <location>
        <begin position="155"/>
        <end position="245"/>
    </location>
</feature>
<dbReference type="InterPro" id="IPR023780">
    <property type="entry name" value="Chromo_domain"/>
</dbReference>
<dbReference type="CDD" id="cd00034">
    <property type="entry name" value="CSD"/>
    <property type="match status" value="1"/>
</dbReference>
<dbReference type="Pfam" id="PF00385">
    <property type="entry name" value="Chromo"/>
    <property type="match status" value="1"/>
</dbReference>
<feature type="compositionally biased region" description="Basic and acidic residues" evidence="3">
    <location>
        <begin position="456"/>
        <end position="466"/>
    </location>
</feature>
<feature type="compositionally biased region" description="Basic residues" evidence="3">
    <location>
        <begin position="15"/>
        <end position="31"/>
    </location>
</feature>
<dbReference type="Proteomes" id="UP000694904">
    <property type="component" value="Chromosome 5"/>
</dbReference>
<feature type="compositionally biased region" description="Polar residues" evidence="3">
    <location>
        <begin position="395"/>
        <end position="411"/>
    </location>
</feature>
<dbReference type="Pfam" id="PF01393">
    <property type="entry name" value="Chromo_shadow"/>
    <property type="match status" value="1"/>
</dbReference>
<feature type="compositionally biased region" description="Low complexity" evidence="3">
    <location>
        <begin position="510"/>
        <end position="519"/>
    </location>
</feature>
<evidence type="ECO:0000313" key="6">
    <source>
        <dbReference type="RefSeq" id="XP_017866774.1"/>
    </source>
</evidence>
<reference evidence="5" key="2">
    <citation type="journal article" date="2016" name="G3 (Bethesda)">
        <title>Genome Evolution in Three Species of Cactophilic Drosophila.</title>
        <authorList>
            <person name="Sanchez-Flores A."/>
            <person name="Penazola F."/>
            <person name="Carpinteyro-Ponce J."/>
            <person name="Nazario-Yepiz N."/>
            <person name="Abreu-Goodger C."/>
            <person name="Machado C.A."/>
            <person name="Markow T.A."/>
        </authorList>
    </citation>
    <scope>NUCLEOTIDE SEQUENCE [LARGE SCALE GENOMIC DNA]</scope>
</reference>
<reference evidence="6" key="3">
    <citation type="submission" date="2025-08" db="UniProtKB">
        <authorList>
            <consortium name="RefSeq"/>
        </authorList>
    </citation>
    <scope>IDENTIFICATION</scope>
    <source>
        <tissue evidence="6">Whole organism</tissue>
    </source>
</reference>
<feature type="compositionally biased region" description="Low complexity" evidence="3">
    <location>
        <begin position="542"/>
        <end position="555"/>
    </location>
</feature>
<dbReference type="PANTHER" id="PTHR22812">
    <property type="entry name" value="CHROMOBOX PROTEIN"/>
    <property type="match status" value="1"/>
</dbReference>
<reference evidence="5" key="1">
    <citation type="journal article" date="1997" name="Nucleic Acids Res.">
        <title>tRNAscan-SE: a program for improved detection of transfer RNA genes in genomic sequence.</title>
        <authorList>
            <person name="Lowe T.M."/>
            <person name="Eddy S.R."/>
        </authorList>
    </citation>
    <scope>NUCLEOTIDE SEQUENCE [LARGE SCALE GENOMIC DNA]</scope>
</reference>
<feature type="region of interest" description="Disordered" evidence="3">
    <location>
        <begin position="271"/>
        <end position="333"/>
    </location>
</feature>
<evidence type="ECO:0000313" key="5">
    <source>
        <dbReference type="Proteomes" id="UP000694904"/>
    </source>
</evidence>
<dbReference type="InterPro" id="IPR008251">
    <property type="entry name" value="Chromo_shadow_dom"/>
</dbReference>
<protein>
    <submittedName>
        <fullName evidence="6">Uncharacterized protein C6orf132 homolog isoform X1</fullName>
    </submittedName>
</protein>
<feature type="region of interest" description="Disordered" evidence="3">
    <location>
        <begin position="1"/>
        <end position="34"/>
    </location>
</feature>
<feature type="domain" description="Chromo" evidence="4">
    <location>
        <begin position="34"/>
        <end position="94"/>
    </location>
</feature>
<dbReference type="InterPro" id="IPR023779">
    <property type="entry name" value="Chromodomain_CS"/>
</dbReference>
<feature type="compositionally biased region" description="Polar residues" evidence="3">
    <location>
        <begin position="438"/>
        <end position="451"/>
    </location>
</feature>
<feature type="compositionally biased region" description="Low complexity" evidence="3">
    <location>
        <begin position="284"/>
        <end position="296"/>
    </location>
</feature>
<feature type="compositionally biased region" description="Basic residues" evidence="3">
    <location>
        <begin position="118"/>
        <end position="129"/>
    </location>
</feature>
<evidence type="ECO:0000256" key="3">
    <source>
        <dbReference type="SAM" id="MobiDB-lite"/>
    </source>
</evidence>
<comment type="subcellular location">
    <subcellularLocation>
        <location evidence="1">Nucleus</location>
    </subcellularLocation>
</comment>
<gene>
    <name evidence="6" type="primary">LOC108616221</name>
</gene>
<evidence type="ECO:0000256" key="2">
    <source>
        <dbReference type="ARBA" id="ARBA00023242"/>
    </source>
</evidence>
<feature type="region of interest" description="Disordered" evidence="3">
    <location>
        <begin position="93"/>
        <end position="140"/>
    </location>
</feature>
<dbReference type="SMART" id="SM00298">
    <property type="entry name" value="CHROMO"/>
    <property type="match status" value="1"/>
</dbReference>
<feature type="region of interest" description="Disordered" evidence="3">
    <location>
        <begin position="374"/>
        <end position="556"/>
    </location>
</feature>
<dbReference type="Gene3D" id="2.40.50.40">
    <property type="match status" value="2"/>
</dbReference>
<dbReference type="GeneID" id="108616221"/>
<sequence length="644" mass="69657">MSDGLPSGSSAANRSAKKRKLNRGKAKKPTKWTHNVEQILAKRYADGRPQLLLKWVGYPLQQSTWEPIENLSGDCLSMLADFEAAEFAKLNAQTRGSDRRQSVFDSSPLKQEMEYKKTQKPQQRKKPKKQQPNQKFEPMNQIDLSSDLCQDLMVSSDSSDCAGNDSDKESVSGSSSSSSSSSSNSSGSDSDSDGAKRRKPNPKSKPTSSSAFLSDLNLPPKPNLSSDGDSDDNATSLPKPVPSAAPKMLPMAAAAPMMPPVAPVAPRMPSVAPAAPKMPPVTSAAPKMPPAGLKMPPAAPKMPPAPPNRPLAASRKKPEASKKPKIRPVSMPLLTQPSLAAHKPPLSSLAPPARAATPPLARIASLKPAATIVPRPSLKPLDPSVPLSQFEPLDLSQSEQPVKTNDKNIASKNIYKRSSVMNLNPPDSVKISKVEPMSTASLDVQDLSKSSCYMKENNEHASDNLHKSSQKPGASDEDSSKRKKKSQSQPKSSKKSHSDALPLTMDTSPKKSSNSNKPKAMTVEHTQDIPAPLPNLSEAPEDSTSADSSSNAAPAQTECDYRLHEMGRWDDALNVQARVQGFQRGLTMEKVLKVFKMRGETYLVVKWKTVTTPDAVSLCSVIDKYPHLVIEYFEQLQLRCPSDT</sequence>
<proteinExistence type="predicted"/>
<feature type="compositionally biased region" description="Pro residues" evidence="3">
    <location>
        <begin position="297"/>
        <end position="309"/>
    </location>
</feature>
<dbReference type="InterPro" id="IPR000953">
    <property type="entry name" value="Chromo/chromo_shadow_dom"/>
</dbReference>
<evidence type="ECO:0000259" key="4">
    <source>
        <dbReference type="PROSITE" id="PS50013"/>
    </source>
</evidence>
<dbReference type="SUPFAM" id="SSF54160">
    <property type="entry name" value="Chromo domain-like"/>
    <property type="match status" value="2"/>
</dbReference>
<dbReference type="InterPro" id="IPR016197">
    <property type="entry name" value="Chromo-like_dom_sf"/>
</dbReference>
<feature type="compositionally biased region" description="Low complexity" evidence="3">
    <location>
        <begin position="171"/>
        <end position="189"/>
    </location>
</feature>
<dbReference type="PROSITE" id="PS50013">
    <property type="entry name" value="CHROMO_2"/>
    <property type="match status" value="1"/>
</dbReference>
<keyword evidence="5" id="KW-1185">Reference proteome</keyword>
<dbReference type="PROSITE" id="PS00598">
    <property type="entry name" value="CHROMO_1"/>
    <property type="match status" value="1"/>
</dbReference>
<dbReference type="InterPro" id="IPR051219">
    <property type="entry name" value="Heterochromatin_chromo-domain"/>
</dbReference>